<evidence type="ECO:0000256" key="2">
    <source>
        <dbReference type="ARBA" id="ARBA00022730"/>
    </source>
</evidence>
<dbReference type="STRING" id="698762.SAMN00808754_0060"/>
<keyword evidence="3 6" id="KW-0694">RNA-binding</keyword>
<dbReference type="Proteomes" id="UP000192569">
    <property type="component" value="Chromosome I"/>
</dbReference>
<comment type="similarity">
    <text evidence="1 6 7">Belongs to the universal ribosomal protein uL23 family.</text>
</comment>
<protein>
    <recommendedName>
        <fullName evidence="6">Large ribosomal subunit protein uL23</fullName>
    </recommendedName>
</protein>
<dbReference type="HAMAP" id="MF_01369_B">
    <property type="entry name" value="Ribosomal_uL23_B"/>
    <property type="match status" value="1"/>
</dbReference>
<gene>
    <name evidence="6" type="primary">rplW</name>
    <name evidence="8" type="ORF">SAMN00808754_0060</name>
</gene>
<organism evidence="8 9">
    <name type="scientific">Thermanaeromonas toyohensis ToBE</name>
    <dbReference type="NCBI Taxonomy" id="698762"/>
    <lineage>
        <taxon>Bacteria</taxon>
        <taxon>Bacillati</taxon>
        <taxon>Bacillota</taxon>
        <taxon>Clostridia</taxon>
        <taxon>Neomoorellales</taxon>
        <taxon>Neomoorellaceae</taxon>
        <taxon>Thermanaeromonas</taxon>
    </lineage>
</organism>
<dbReference type="InterPro" id="IPR013025">
    <property type="entry name" value="Ribosomal_uL23-like"/>
</dbReference>
<dbReference type="OrthoDB" id="9793353at2"/>
<evidence type="ECO:0000313" key="9">
    <source>
        <dbReference type="Proteomes" id="UP000192569"/>
    </source>
</evidence>
<dbReference type="Gene3D" id="3.30.70.330">
    <property type="match status" value="1"/>
</dbReference>
<dbReference type="SUPFAM" id="SSF54189">
    <property type="entry name" value="Ribosomal proteins S24e, L23 and L15e"/>
    <property type="match status" value="1"/>
</dbReference>
<reference evidence="8 9" key="1">
    <citation type="submission" date="2017-04" db="EMBL/GenBank/DDBJ databases">
        <authorList>
            <person name="Afonso C.L."/>
            <person name="Miller P.J."/>
            <person name="Scott M.A."/>
            <person name="Spackman E."/>
            <person name="Goraichik I."/>
            <person name="Dimitrov K.M."/>
            <person name="Suarez D.L."/>
            <person name="Swayne D.E."/>
        </authorList>
    </citation>
    <scope>NUCLEOTIDE SEQUENCE [LARGE SCALE GENOMIC DNA]</scope>
    <source>
        <strain evidence="8 9">ToBE</strain>
    </source>
</reference>
<name>A0A1W1V675_9FIRM</name>
<evidence type="ECO:0000256" key="6">
    <source>
        <dbReference type="HAMAP-Rule" id="MF_01369"/>
    </source>
</evidence>
<dbReference type="GO" id="GO:0005840">
    <property type="term" value="C:ribosome"/>
    <property type="evidence" value="ECO:0007669"/>
    <property type="project" value="UniProtKB-KW"/>
</dbReference>
<proteinExistence type="inferred from homology"/>
<dbReference type="Pfam" id="PF00276">
    <property type="entry name" value="Ribosomal_L23"/>
    <property type="match status" value="1"/>
</dbReference>
<evidence type="ECO:0000256" key="1">
    <source>
        <dbReference type="ARBA" id="ARBA00006700"/>
    </source>
</evidence>
<sequence length="96" mass="11033">MRAPQDIIIAPLITEKTTNLMAENKYTFIVAPDANKIEIKQAVEKLFNVKVEKVNTLKDRGKMRRMGRFEGRQSDRKKAIVTLKPGYKIPIFEGLE</sequence>
<comment type="function">
    <text evidence="6">One of the early assembly proteins it binds 23S rRNA. One of the proteins that surrounds the polypeptide exit tunnel on the outside of the ribosome. Forms the main docking site for trigger factor binding to the ribosome.</text>
</comment>
<comment type="subunit">
    <text evidence="6">Part of the 50S ribosomal subunit. Contacts protein L29, and trigger factor when it is bound to the ribosome.</text>
</comment>
<dbReference type="InterPro" id="IPR001014">
    <property type="entry name" value="Ribosomal_uL23_CS"/>
</dbReference>
<dbReference type="GO" id="GO:0003735">
    <property type="term" value="F:structural constituent of ribosome"/>
    <property type="evidence" value="ECO:0007669"/>
    <property type="project" value="InterPro"/>
</dbReference>
<evidence type="ECO:0000313" key="8">
    <source>
        <dbReference type="EMBL" id="SMB88832.1"/>
    </source>
</evidence>
<evidence type="ECO:0000256" key="3">
    <source>
        <dbReference type="ARBA" id="ARBA00022884"/>
    </source>
</evidence>
<dbReference type="NCBIfam" id="NF004366">
    <property type="entry name" value="PRK05738.3-2"/>
    <property type="match status" value="1"/>
</dbReference>
<keyword evidence="2 6" id="KW-0699">rRNA-binding</keyword>
<dbReference type="AlphaFoldDB" id="A0A1W1V675"/>
<dbReference type="PANTHER" id="PTHR11620">
    <property type="entry name" value="60S RIBOSOMAL PROTEIN L23A"/>
    <property type="match status" value="1"/>
</dbReference>
<dbReference type="FunFam" id="3.30.70.330:FF:000001">
    <property type="entry name" value="50S ribosomal protein L23"/>
    <property type="match status" value="1"/>
</dbReference>
<dbReference type="GO" id="GO:0006412">
    <property type="term" value="P:translation"/>
    <property type="evidence" value="ECO:0007669"/>
    <property type="project" value="UniProtKB-UniRule"/>
</dbReference>
<dbReference type="NCBIfam" id="NF004363">
    <property type="entry name" value="PRK05738.2-4"/>
    <property type="match status" value="1"/>
</dbReference>
<dbReference type="InterPro" id="IPR012678">
    <property type="entry name" value="Ribosomal_uL23/eL15/eS24_sf"/>
</dbReference>
<dbReference type="GO" id="GO:1990904">
    <property type="term" value="C:ribonucleoprotein complex"/>
    <property type="evidence" value="ECO:0007669"/>
    <property type="project" value="UniProtKB-KW"/>
</dbReference>
<keyword evidence="9" id="KW-1185">Reference proteome</keyword>
<keyword evidence="4 6" id="KW-0689">Ribosomal protein</keyword>
<dbReference type="GO" id="GO:0019843">
    <property type="term" value="F:rRNA binding"/>
    <property type="evidence" value="ECO:0007669"/>
    <property type="project" value="UniProtKB-UniRule"/>
</dbReference>
<dbReference type="InterPro" id="IPR012677">
    <property type="entry name" value="Nucleotide-bd_a/b_plait_sf"/>
</dbReference>
<evidence type="ECO:0000256" key="5">
    <source>
        <dbReference type="ARBA" id="ARBA00023274"/>
    </source>
</evidence>
<accession>A0A1W1V675</accession>
<dbReference type="EMBL" id="LT838272">
    <property type="protein sequence ID" value="SMB88832.1"/>
    <property type="molecule type" value="Genomic_DNA"/>
</dbReference>
<dbReference type="PROSITE" id="PS00050">
    <property type="entry name" value="RIBOSOMAL_L23"/>
    <property type="match status" value="1"/>
</dbReference>
<dbReference type="RefSeq" id="WP_084662976.1">
    <property type="nucleotide sequence ID" value="NZ_LT838272.1"/>
</dbReference>
<dbReference type="NCBIfam" id="NF004359">
    <property type="entry name" value="PRK05738.1-3"/>
    <property type="match status" value="1"/>
</dbReference>
<evidence type="ECO:0000256" key="4">
    <source>
        <dbReference type="ARBA" id="ARBA00022980"/>
    </source>
</evidence>
<keyword evidence="5 6" id="KW-0687">Ribonucleoprotein</keyword>
<evidence type="ECO:0000256" key="7">
    <source>
        <dbReference type="RuleBase" id="RU003934"/>
    </source>
</evidence>